<dbReference type="Proteomes" id="UP000294737">
    <property type="component" value="Unassembled WGS sequence"/>
</dbReference>
<dbReference type="RefSeq" id="WP_112990799.1">
    <property type="nucleotide sequence ID" value="NZ_PTLZ01000001.1"/>
</dbReference>
<evidence type="ECO:0000259" key="1">
    <source>
        <dbReference type="PROSITE" id="PS51340"/>
    </source>
</evidence>
<organism evidence="2 3">
    <name type="scientific">Herminiimonas fonticola</name>
    <dbReference type="NCBI Taxonomy" id="303380"/>
    <lineage>
        <taxon>Bacteria</taxon>
        <taxon>Pseudomonadati</taxon>
        <taxon>Pseudomonadota</taxon>
        <taxon>Betaproteobacteria</taxon>
        <taxon>Burkholderiales</taxon>
        <taxon>Oxalobacteraceae</taxon>
        <taxon>Herminiimonas</taxon>
    </lineage>
</organism>
<proteinExistence type="predicted"/>
<name>A0A4R6GIC0_9BURK</name>
<dbReference type="PANTHER" id="PTHR14237:SF19">
    <property type="entry name" value="MITOCHONDRIAL AMIDOXIME REDUCING COMPONENT 1"/>
    <property type="match status" value="1"/>
</dbReference>
<feature type="domain" description="MOSC" evidence="1">
    <location>
        <begin position="125"/>
        <end position="280"/>
    </location>
</feature>
<dbReference type="SUPFAM" id="SSF141673">
    <property type="entry name" value="MOSC N-terminal domain-like"/>
    <property type="match status" value="1"/>
</dbReference>
<accession>A0A4R6GIC0</accession>
<dbReference type="SUPFAM" id="SSF50800">
    <property type="entry name" value="PK beta-barrel domain-like"/>
    <property type="match status" value="1"/>
</dbReference>
<dbReference type="GO" id="GO:0003824">
    <property type="term" value="F:catalytic activity"/>
    <property type="evidence" value="ECO:0007669"/>
    <property type="project" value="InterPro"/>
</dbReference>
<dbReference type="GO" id="GO:0030170">
    <property type="term" value="F:pyridoxal phosphate binding"/>
    <property type="evidence" value="ECO:0007669"/>
    <property type="project" value="InterPro"/>
</dbReference>
<protein>
    <recommendedName>
        <fullName evidence="1">MOSC domain-containing protein</fullName>
    </recommendedName>
</protein>
<sequence length="283" mass="31764">MAILTELNLYPIKSCAGISLREATLTPAGLMSQHIYDREWMIVDENGQALTQREFPKMALIEARIKADTLELRSPGMLRFEIPLDLPDPTDEKIIRVQVWDDEVDAYDCDDTTALWFSNALGTPCRLVRFHPNAQRIASKEWTKELDAPTLFSDGFPMLVIGTGSLEDLNEKLVAQGRSTLPMNRFRPNLVFSDIPAFEEDFATLYTIGDAQLKPVKPSPRCPIPSIDQATGEFGPDPLDILQTYRTNDKLDSRITFGMNTILLSGEGQVIRVGQTVEVELDF</sequence>
<dbReference type="InterPro" id="IPR011037">
    <property type="entry name" value="Pyrv_Knase-like_insert_dom_sf"/>
</dbReference>
<dbReference type="OrthoDB" id="581532at2"/>
<dbReference type="InterPro" id="IPR005302">
    <property type="entry name" value="MoCF_Sase_C"/>
</dbReference>
<dbReference type="Pfam" id="PF03476">
    <property type="entry name" value="MOSC_N"/>
    <property type="match status" value="1"/>
</dbReference>
<dbReference type="AlphaFoldDB" id="A0A4R6GIC0"/>
<comment type="caution">
    <text evidence="2">The sequence shown here is derived from an EMBL/GenBank/DDBJ whole genome shotgun (WGS) entry which is preliminary data.</text>
</comment>
<dbReference type="Pfam" id="PF03473">
    <property type="entry name" value="MOSC"/>
    <property type="match status" value="1"/>
</dbReference>
<dbReference type="InterPro" id="IPR005303">
    <property type="entry name" value="MOCOS_middle"/>
</dbReference>
<dbReference type="PROSITE" id="PS51340">
    <property type="entry name" value="MOSC"/>
    <property type="match status" value="1"/>
</dbReference>
<evidence type="ECO:0000313" key="3">
    <source>
        <dbReference type="Proteomes" id="UP000294737"/>
    </source>
</evidence>
<keyword evidence="3" id="KW-1185">Reference proteome</keyword>
<dbReference type="EMBL" id="SNWF01000004">
    <property type="protein sequence ID" value="TDN94150.1"/>
    <property type="molecule type" value="Genomic_DNA"/>
</dbReference>
<gene>
    <name evidence="2" type="ORF">EV677_0691</name>
</gene>
<dbReference type="GO" id="GO:0030151">
    <property type="term" value="F:molybdenum ion binding"/>
    <property type="evidence" value="ECO:0007669"/>
    <property type="project" value="InterPro"/>
</dbReference>
<evidence type="ECO:0000313" key="2">
    <source>
        <dbReference type="EMBL" id="TDN94150.1"/>
    </source>
</evidence>
<dbReference type="PANTHER" id="PTHR14237">
    <property type="entry name" value="MOLYBDOPTERIN COFACTOR SULFURASE MOSC"/>
    <property type="match status" value="1"/>
</dbReference>
<reference evidence="2 3" key="1">
    <citation type="submission" date="2019-03" db="EMBL/GenBank/DDBJ databases">
        <title>Genomic Encyclopedia of Type Strains, Phase IV (KMG-IV): sequencing the most valuable type-strain genomes for metagenomic binning, comparative biology and taxonomic classification.</title>
        <authorList>
            <person name="Goeker M."/>
        </authorList>
    </citation>
    <scope>NUCLEOTIDE SEQUENCE [LARGE SCALE GENOMIC DNA]</scope>
    <source>
        <strain evidence="2 3">DSM 18555</strain>
    </source>
</reference>